<evidence type="ECO:0000313" key="2">
    <source>
        <dbReference type="EMBL" id="MFC6281110.1"/>
    </source>
</evidence>
<gene>
    <name evidence="2" type="ORF">ACFQND_07700</name>
</gene>
<dbReference type="Proteomes" id="UP001596270">
    <property type="component" value="Unassembled WGS sequence"/>
</dbReference>
<accession>A0ABW1TUW5</accession>
<sequence>MKSGKFLAFNRRVFNAALASVVVLASAGVVGNAYAAAASSTATSGCALSGSPSFSAVILSGRPTVAGSMSRDSRPASAVLP</sequence>
<feature type="chain" id="PRO_5045103264" description="ESPR domain-containing protein" evidence="1">
    <location>
        <begin position="36"/>
        <end position="81"/>
    </location>
</feature>
<reference evidence="3" key="1">
    <citation type="journal article" date="2019" name="Int. J. Syst. Evol. Microbiol.">
        <title>The Global Catalogue of Microorganisms (GCM) 10K type strain sequencing project: providing services to taxonomists for standard genome sequencing and annotation.</title>
        <authorList>
            <consortium name="The Broad Institute Genomics Platform"/>
            <consortium name="The Broad Institute Genome Sequencing Center for Infectious Disease"/>
            <person name="Wu L."/>
            <person name="Ma J."/>
        </authorList>
    </citation>
    <scope>NUCLEOTIDE SEQUENCE [LARGE SCALE GENOMIC DNA]</scope>
    <source>
        <strain evidence="3">CCUG 39402</strain>
    </source>
</reference>
<keyword evidence="1" id="KW-0732">Signal</keyword>
<dbReference type="EMBL" id="JBHSRS010000016">
    <property type="protein sequence ID" value="MFC6281110.1"/>
    <property type="molecule type" value="Genomic_DNA"/>
</dbReference>
<evidence type="ECO:0000313" key="3">
    <source>
        <dbReference type="Proteomes" id="UP001596270"/>
    </source>
</evidence>
<proteinExistence type="predicted"/>
<evidence type="ECO:0000256" key="1">
    <source>
        <dbReference type="SAM" id="SignalP"/>
    </source>
</evidence>
<feature type="signal peptide" evidence="1">
    <location>
        <begin position="1"/>
        <end position="35"/>
    </location>
</feature>
<protein>
    <recommendedName>
        <fullName evidence="4">ESPR domain-containing protein</fullName>
    </recommendedName>
</protein>
<name>A0ABW1TUW5_9BURK</name>
<organism evidence="2 3">
    <name type="scientific">Polaromonas aquatica</name>
    <dbReference type="NCBI Taxonomy" id="332657"/>
    <lineage>
        <taxon>Bacteria</taxon>
        <taxon>Pseudomonadati</taxon>
        <taxon>Pseudomonadota</taxon>
        <taxon>Betaproteobacteria</taxon>
        <taxon>Burkholderiales</taxon>
        <taxon>Comamonadaceae</taxon>
        <taxon>Polaromonas</taxon>
    </lineage>
</organism>
<keyword evidence="3" id="KW-1185">Reference proteome</keyword>
<dbReference type="RefSeq" id="WP_300519574.1">
    <property type="nucleotide sequence ID" value="NZ_JBHSRS010000016.1"/>
</dbReference>
<comment type="caution">
    <text evidence="2">The sequence shown here is derived from an EMBL/GenBank/DDBJ whole genome shotgun (WGS) entry which is preliminary data.</text>
</comment>
<evidence type="ECO:0008006" key="4">
    <source>
        <dbReference type="Google" id="ProtNLM"/>
    </source>
</evidence>